<feature type="chain" id="PRO_5036164617" description="Secreted protein" evidence="2">
    <location>
        <begin position="20"/>
        <end position="90"/>
    </location>
</feature>
<dbReference type="Proteomes" id="UP000429607">
    <property type="component" value="Unassembled WGS sequence"/>
</dbReference>
<name>A0A6A3JRZ8_9STRA</name>
<keyword evidence="2" id="KW-0732">Signal</keyword>
<gene>
    <name evidence="3" type="ORF">PR001_g22559</name>
    <name evidence="4" type="ORF">PR002_g19280</name>
</gene>
<evidence type="ECO:0000313" key="3">
    <source>
        <dbReference type="EMBL" id="KAE8986583.1"/>
    </source>
</evidence>
<evidence type="ECO:0008006" key="7">
    <source>
        <dbReference type="Google" id="ProtNLM"/>
    </source>
</evidence>
<protein>
    <recommendedName>
        <fullName evidence="7">Secreted protein</fullName>
    </recommendedName>
</protein>
<feature type="signal peptide" evidence="2">
    <location>
        <begin position="1"/>
        <end position="19"/>
    </location>
</feature>
<feature type="compositionally biased region" description="Polar residues" evidence="1">
    <location>
        <begin position="58"/>
        <end position="67"/>
    </location>
</feature>
<evidence type="ECO:0000313" key="6">
    <source>
        <dbReference type="Proteomes" id="UP000435112"/>
    </source>
</evidence>
<reference evidence="5 6" key="1">
    <citation type="submission" date="2018-09" db="EMBL/GenBank/DDBJ databases">
        <title>Genomic investigation of the strawberry pathogen Phytophthora fragariae indicates pathogenicity is determined by transcriptional variation in three key races.</title>
        <authorList>
            <person name="Adams T.M."/>
            <person name="Armitage A.D."/>
            <person name="Sobczyk M.K."/>
            <person name="Bates H.J."/>
            <person name="Dunwell J.M."/>
            <person name="Nellist C.F."/>
            <person name="Harrison R.J."/>
        </authorList>
    </citation>
    <scope>NUCLEOTIDE SEQUENCE [LARGE SCALE GENOMIC DNA]</scope>
    <source>
        <strain evidence="3 5">SCRP249</strain>
        <strain evidence="4 6">SCRP324</strain>
    </source>
</reference>
<dbReference type="EMBL" id="QXFU01001729">
    <property type="protein sequence ID" value="KAE8996582.1"/>
    <property type="molecule type" value="Genomic_DNA"/>
</dbReference>
<feature type="region of interest" description="Disordered" evidence="1">
    <location>
        <begin position="55"/>
        <end position="76"/>
    </location>
</feature>
<accession>A0A6A3JRZ8</accession>
<sequence>MHIWMSMPFFLRTITMGDAQGDSECSTSPVSRSFLSSSYTLIMMCGAIDRGRCATGRASPTSKSHTTPRAGAGAAFPSPRKIFRWCFRMP</sequence>
<dbReference type="AlphaFoldDB" id="A0A6A3JRZ8"/>
<evidence type="ECO:0000256" key="2">
    <source>
        <dbReference type="SAM" id="SignalP"/>
    </source>
</evidence>
<organism evidence="4 6">
    <name type="scientific">Phytophthora rubi</name>
    <dbReference type="NCBI Taxonomy" id="129364"/>
    <lineage>
        <taxon>Eukaryota</taxon>
        <taxon>Sar</taxon>
        <taxon>Stramenopiles</taxon>
        <taxon>Oomycota</taxon>
        <taxon>Peronosporomycetes</taxon>
        <taxon>Peronosporales</taxon>
        <taxon>Peronosporaceae</taxon>
        <taxon>Phytophthora</taxon>
    </lineage>
</organism>
<comment type="caution">
    <text evidence="4">The sequence shown here is derived from an EMBL/GenBank/DDBJ whole genome shotgun (WGS) entry which is preliminary data.</text>
</comment>
<evidence type="ECO:0000313" key="4">
    <source>
        <dbReference type="EMBL" id="KAE8996582.1"/>
    </source>
</evidence>
<proteinExistence type="predicted"/>
<dbReference type="EMBL" id="QXFV01002526">
    <property type="protein sequence ID" value="KAE8986583.1"/>
    <property type="molecule type" value="Genomic_DNA"/>
</dbReference>
<dbReference type="Proteomes" id="UP000435112">
    <property type="component" value="Unassembled WGS sequence"/>
</dbReference>
<evidence type="ECO:0000256" key="1">
    <source>
        <dbReference type="SAM" id="MobiDB-lite"/>
    </source>
</evidence>
<evidence type="ECO:0000313" key="5">
    <source>
        <dbReference type="Proteomes" id="UP000429607"/>
    </source>
</evidence>
<dbReference type="OrthoDB" id="10308408at2759"/>